<dbReference type="InterPro" id="IPR037138">
    <property type="entry name" value="His_deacetylse_dom_sf"/>
</dbReference>
<sequence length="137" mass="15186">IFFASIHQDPRTSFPGTGFAHERGSGGGAGFTLNVPVPPGMGDEEYLQIFYDQVQPKLEEYKPDFVLVSAGFDAHRDDPLASLNLTERTFRELTRELKQLAEQYAGGRIMSLLEGGYDLNALSSCVQEHLLILHAED</sequence>
<dbReference type="AlphaFoldDB" id="A0A432GXI0"/>
<dbReference type="Gene3D" id="3.40.800.20">
    <property type="entry name" value="Histone deacetylase domain"/>
    <property type="match status" value="1"/>
</dbReference>
<dbReference type="SUPFAM" id="SSF52768">
    <property type="entry name" value="Arginase/deacetylase"/>
    <property type="match status" value="1"/>
</dbReference>
<dbReference type="PANTHER" id="PTHR10625">
    <property type="entry name" value="HISTONE DEACETYLASE HDAC1-RELATED"/>
    <property type="match status" value="1"/>
</dbReference>
<dbReference type="PANTHER" id="PTHR10625:SF10">
    <property type="entry name" value="HISTONE DEACETYLASE HDAC1"/>
    <property type="match status" value="1"/>
</dbReference>
<dbReference type="InterPro" id="IPR023696">
    <property type="entry name" value="Ureohydrolase_dom_sf"/>
</dbReference>
<feature type="non-terminal residue" evidence="3">
    <location>
        <position position="1"/>
    </location>
</feature>
<evidence type="ECO:0000313" key="4">
    <source>
        <dbReference type="Proteomes" id="UP000287719"/>
    </source>
</evidence>
<dbReference type="GO" id="GO:0004407">
    <property type="term" value="F:histone deacetylase activity"/>
    <property type="evidence" value="ECO:0007669"/>
    <property type="project" value="TreeGrafter"/>
</dbReference>
<protein>
    <submittedName>
        <fullName evidence="3">Histone deacetylase</fullName>
    </submittedName>
</protein>
<dbReference type="Proteomes" id="UP000287719">
    <property type="component" value="Unassembled WGS sequence"/>
</dbReference>
<name>A0A432GXI0_9DELT</name>
<dbReference type="InterPro" id="IPR023801">
    <property type="entry name" value="His_deacetylse_dom"/>
</dbReference>
<dbReference type="EMBL" id="QNZJ01000047">
    <property type="protein sequence ID" value="RTZ88216.1"/>
    <property type="molecule type" value="Genomic_DNA"/>
</dbReference>
<evidence type="ECO:0000313" key="3">
    <source>
        <dbReference type="EMBL" id="RTZ88216.1"/>
    </source>
</evidence>
<feature type="domain" description="Histone deacetylase" evidence="2">
    <location>
        <begin position="1"/>
        <end position="131"/>
    </location>
</feature>
<comment type="caution">
    <text evidence="3">The sequence shown here is derived from an EMBL/GenBank/DDBJ whole genome shotgun (WGS) entry which is preliminary data.</text>
</comment>
<feature type="region of interest" description="Disordered" evidence="1">
    <location>
        <begin position="1"/>
        <end position="20"/>
    </location>
</feature>
<reference evidence="3 4" key="1">
    <citation type="submission" date="2018-06" db="EMBL/GenBank/DDBJ databases">
        <title>Combined omics and stable isotope probing to characterize newly discovered Mariana Back-Arc vent microbial communities.</title>
        <authorList>
            <person name="Trembath-Reichert E."/>
            <person name="Huber J.A."/>
        </authorList>
    </citation>
    <scope>NUCLEOTIDE SEQUENCE [LARGE SCALE GENOMIC DNA]</scope>
    <source>
        <strain evidence="3">MAG 54</strain>
    </source>
</reference>
<evidence type="ECO:0000259" key="2">
    <source>
        <dbReference type="Pfam" id="PF00850"/>
    </source>
</evidence>
<gene>
    <name evidence="3" type="ORF">DSY95_01260</name>
</gene>
<dbReference type="Pfam" id="PF00850">
    <property type="entry name" value="Hist_deacetyl"/>
    <property type="match status" value="1"/>
</dbReference>
<proteinExistence type="predicted"/>
<organism evidence="3 4">
    <name type="scientific">SAR324 cluster bacterium</name>
    <dbReference type="NCBI Taxonomy" id="2024889"/>
    <lineage>
        <taxon>Bacteria</taxon>
        <taxon>Deltaproteobacteria</taxon>
        <taxon>SAR324 cluster</taxon>
    </lineage>
</organism>
<evidence type="ECO:0000256" key="1">
    <source>
        <dbReference type="SAM" id="MobiDB-lite"/>
    </source>
</evidence>
<accession>A0A432GXI0</accession>
<dbReference type="GO" id="GO:0040029">
    <property type="term" value="P:epigenetic regulation of gene expression"/>
    <property type="evidence" value="ECO:0007669"/>
    <property type="project" value="TreeGrafter"/>
</dbReference>